<keyword evidence="4" id="KW-1185">Reference proteome</keyword>
<proteinExistence type="predicted"/>
<dbReference type="Pfam" id="PF01593">
    <property type="entry name" value="Amino_oxidase"/>
    <property type="match status" value="1"/>
</dbReference>
<evidence type="ECO:0000256" key="1">
    <source>
        <dbReference type="SAM" id="Phobius"/>
    </source>
</evidence>
<dbReference type="InterPro" id="IPR050464">
    <property type="entry name" value="Zeta_carotene_desat/Oxidored"/>
</dbReference>
<organism evidence="3 4">
    <name type="scientific">Chromobacterium paludis</name>
    <dbReference type="NCBI Taxonomy" id="2605945"/>
    <lineage>
        <taxon>Bacteria</taxon>
        <taxon>Pseudomonadati</taxon>
        <taxon>Pseudomonadota</taxon>
        <taxon>Betaproteobacteria</taxon>
        <taxon>Neisseriales</taxon>
        <taxon>Chromobacteriaceae</taxon>
        <taxon>Chromobacterium</taxon>
    </lineage>
</organism>
<dbReference type="Proteomes" id="UP000322079">
    <property type="component" value="Chromosome"/>
</dbReference>
<protein>
    <submittedName>
        <fullName evidence="3">FAD-dependent oxidoreductase</fullName>
    </submittedName>
</protein>
<dbReference type="SUPFAM" id="SSF51905">
    <property type="entry name" value="FAD/NAD(P)-binding domain"/>
    <property type="match status" value="1"/>
</dbReference>
<dbReference type="Gene3D" id="3.50.50.60">
    <property type="entry name" value="FAD/NAD(P)-binding domain"/>
    <property type="match status" value="1"/>
</dbReference>
<feature type="domain" description="Amine oxidase" evidence="2">
    <location>
        <begin position="16"/>
        <end position="270"/>
    </location>
</feature>
<dbReference type="AlphaFoldDB" id="A0A5C1DBW7"/>
<name>A0A5C1DBW7_9NEIS</name>
<keyword evidence="1" id="KW-0472">Membrane</keyword>
<gene>
    <name evidence="3" type="ORF">FYK34_00265</name>
</gene>
<evidence type="ECO:0000313" key="3">
    <source>
        <dbReference type="EMBL" id="QEL54126.1"/>
    </source>
</evidence>
<accession>A0A5C1DBW7</accession>
<dbReference type="PANTHER" id="PTHR42923:SF17">
    <property type="entry name" value="AMINE OXIDASE DOMAIN-CONTAINING PROTEIN"/>
    <property type="match status" value="1"/>
</dbReference>
<keyword evidence="1" id="KW-0812">Transmembrane</keyword>
<dbReference type="Gene3D" id="1.10.3110.10">
    <property type="entry name" value="protoporphyrinogen ix oxidase, domain 3"/>
    <property type="match status" value="1"/>
</dbReference>
<dbReference type="Gene3D" id="3.90.660.20">
    <property type="entry name" value="Protoporphyrinogen oxidase, mitochondrial, domain 2"/>
    <property type="match status" value="1"/>
</dbReference>
<sequence>MNTQQRQRIAVIGAGISGLASAYFLARNHDITLFEAADYLGGHTHTVDVSVDGHDFAVDTGFLVYNDHTYPNLIALFAELGIPSHPSDMSFSVSLGQGRLEWAGSNLDTVFAQRRNLLSPGFWGMLADIVRFNRAAPRNLQRAVASPQTLGQLLDADGYGARFRDHYLLPMAAAIWSSPCRDILSFPAETFLRFCLNHGLLQLSGRPQWRTVPDGARHYVERIAATLKDIRLSTPVLRVSRVDGRARVLTASSEDTFDAVVFATHAPQTLALLADADERERAALSAVRYQANEAVLHTDVSLLPRRQRAWAAWNFLADDQDDRRAVGVSYLLNRLQPLPLSAPVILTLNPPRQPAPDKVLGRYHYEHPLLDQDAIGAQHSLRGLQGRHACWFAGAWTGYGFHEDGLKSALRVAQAFGAAPGWARI</sequence>
<dbReference type="GO" id="GO:0016491">
    <property type="term" value="F:oxidoreductase activity"/>
    <property type="evidence" value="ECO:0007669"/>
    <property type="project" value="InterPro"/>
</dbReference>
<dbReference type="RefSeq" id="WP_149294525.1">
    <property type="nucleotide sequence ID" value="NZ_CP043473.1"/>
</dbReference>
<dbReference type="KEGG" id="chrm:FYK34_00265"/>
<evidence type="ECO:0000259" key="2">
    <source>
        <dbReference type="Pfam" id="PF01593"/>
    </source>
</evidence>
<dbReference type="PANTHER" id="PTHR42923">
    <property type="entry name" value="PROTOPORPHYRINOGEN OXIDASE"/>
    <property type="match status" value="1"/>
</dbReference>
<reference evidence="3 4" key="1">
    <citation type="submission" date="2019-08" db="EMBL/GenBank/DDBJ databases">
        <title>Chromobacterium paludis, a novel bacterium isolated from a Maryland marsh pond.</title>
        <authorList>
            <person name="Blackburn M.B."/>
            <person name="Gundersen-Rindal D.E."/>
        </authorList>
    </citation>
    <scope>NUCLEOTIDE SEQUENCE [LARGE SCALE GENOMIC DNA]</scope>
    <source>
        <strain evidence="4">IIBBL 257-1</strain>
    </source>
</reference>
<dbReference type="InterPro" id="IPR002937">
    <property type="entry name" value="Amino_oxidase"/>
</dbReference>
<evidence type="ECO:0000313" key="4">
    <source>
        <dbReference type="Proteomes" id="UP000322079"/>
    </source>
</evidence>
<feature type="transmembrane region" description="Helical" evidence="1">
    <location>
        <begin position="9"/>
        <end position="26"/>
    </location>
</feature>
<keyword evidence="1" id="KW-1133">Transmembrane helix</keyword>
<dbReference type="InterPro" id="IPR036188">
    <property type="entry name" value="FAD/NAD-bd_sf"/>
</dbReference>
<dbReference type="EMBL" id="CP043473">
    <property type="protein sequence ID" value="QEL54126.1"/>
    <property type="molecule type" value="Genomic_DNA"/>
</dbReference>